<keyword evidence="3" id="KW-1185">Reference proteome</keyword>
<dbReference type="Proteomes" id="UP000095488">
    <property type="component" value="Unassembled WGS sequence"/>
</dbReference>
<organism evidence="2 3">
    <name type="scientific">Sarcina ventriculi</name>
    <name type="common">Clostridium ventriculi</name>
    <dbReference type="NCBI Taxonomy" id="1267"/>
    <lineage>
        <taxon>Bacteria</taxon>
        <taxon>Bacillati</taxon>
        <taxon>Bacillota</taxon>
        <taxon>Clostridia</taxon>
        <taxon>Eubacteriales</taxon>
        <taxon>Clostridiaceae</taxon>
        <taxon>Sarcina</taxon>
    </lineage>
</organism>
<evidence type="ECO:0000313" key="2">
    <source>
        <dbReference type="EMBL" id="CUN93488.1"/>
    </source>
</evidence>
<evidence type="ECO:0000256" key="1">
    <source>
        <dbReference type="SAM" id="Coils"/>
    </source>
</evidence>
<name>A0ABM9UQU9_SARVE</name>
<evidence type="ECO:0000313" key="3">
    <source>
        <dbReference type="Proteomes" id="UP000095488"/>
    </source>
</evidence>
<feature type="coiled-coil region" evidence="1">
    <location>
        <begin position="152"/>
        <end position="186"/>
    </location>
</feature>
<comment type="caution">
    <text evidence="2">The sequence shown here is derived from an EMBL/GenBank/DDBJ whole genome shotgun (WGS) entry which is preliminary data.</text>
</comment>
<dbReference type="EMBL" id="CYZR01000004">
    <property type="protein sequence ID" value="CUN93488.1"/>
    <property type="molecule type" value="Genomic_DNA"/>
</dbReference>
<protein>
    <submittedName>
        <fullName evidence="2">Uncharacterized protein</fullName>
    </submittedName>
</protein>
<proteinExistence type="predicted"/>
<reference evidence="2 3" key="1">
    <citation type="submission" date="2015-09" db="EMBL/GenBank/DDBJ databases">
        <authorList>
            <consortium name="Pathogen Informatics"/>
        </authorList>
    </citation>
    <scope>NUCLEOTIDE SEQUENCE [LARGE SCALE GENOMIC DNA]</scope>
    <source>
        <strain evidence="2 3">2789STDY5834858</strain>
    </source>
</reference>
<dbReference type="RefSeq" id="WP_055259099.1">
    <property type="nucleotide sequence ID" value="NZ_CABIXL010000004.1"/>
</dbReference>
<sequence>MKIKIKDNNSLDKGREFKVRRMNYDQVVVNYPGEKGIEILKTDDVEFISENEFDDFLIKHRYLLKIKINRGISVVFYKYLFDELEKLIQDTIVDFKVLKDSFKIVNKRGMWEKEMVIMLNHEYSIQVSVNGEKFKKDSYRYDVKQLTEDELMEFCKFNIEKLEKDIENKNKELNMFKEIKSNVNENV</sequence>
<accession>A0ABM9UQU9</accession>
<keyword evidence="1" id="KW-0175">Coiled coil</keyword>
<gene>
    <name evidence="2" type="ORF">ERS852473_01481</name>
</gene>